<dbReference type="Pfam" id="PF07179">
    <property type="entry name" value="SseB"/>
    <property type="match status" value="1"/>
</dbReference>
<comment type="caution">
    <text evidence="3">The sequence shown here is derived from an EMBL/GenBank/DDBJ whole genome shotgun (WGS) entry which is preliminary data.</text>
</comment>
<name>A0A937RN67_9ACTN</name>
<feature type="domain" description="SseB protein N-terminal" evidence="2">
    <location>
        <begin position="21"/>
        <end position="158"/>
    </location>
</feature>
<gene>
    <name evidence="3" type="ORF">I7412_25045</name>
</gene>
<feature type="compositionally biased region" description="Low complexity" evidence="1">
    <location>
        <begin position="181"/>
        <end position="191"/>
    </location>
</feature>
<sequence length="321" mass="31885">MAVDLMTPPGQGDAGEGDPRLLAALRSGDEGAVAAALPGARVFVGVESRLLELADPVDPAEQPAGACAAHERPAGGKPGLRGEKKSEMVLATLRLPSGATALPVFSSVAALSAWRSAARPVPVSAVDACAEASRLGHPTVVIDVAGPVTATLDVSALAGPVAAGPARRDPADAVPGSASMGADGPVRAAGARAGGDASGANGLRRPARPWEPARLSRLAAELDALAAGLPRGTRLWPAELVTAAGGADEVLAFAAPAALPDDRLDEVARRLRAVAAPGGGAGAAPPVVFVDPVDAPALRRALGRGLTPRRWRPRVAAGAPA</sequence>
<dbReference type="Proteomes" id="UP000604475">
    <property type="component" value="Unassembled WGS sequence"/>
</dbReference>
<dbReference type="AlphaFoldDB" id="A0A937RN67"/>
<dbReference type="EMBL" id="JAEACQ010000247">
    <property type="protein sequence ID" value="MBL7630369.1"/>
    <property type="molecule type" value="Genomic_DNA"/>
</dbReference>
<evidence type="ECO:0000259" key="2">
    <source>
        <dbReference type="Pfam" id="PF07179"/>
    </source>
</evidence>
<protein>
    <submittedName>
        <fullName evidence="3">SseB family protein</fullName>
    </submittedName>
</protein>
<keyword evidence="4" id="KW-1185">Reference proteome</keyword>
<organism evidence="3 4">
    <name type="scientific">Frankia nepalensis</name>
    <dbReference type="NCBI Taxonomy" id="1836974"/>
    <lineage>
        <taxon>Bacteria</taxon>
        <taxon>Bacillati</taxon>
        <taxon>Actinomycetota</taxon>
        <taxon>Actinomycetes</taxon>
        <taxon>Frankiales</taxon>
        <taxon>Frankiaceae</taxon>
        <taxon>Frankia</taxon>
    </lineage>
</organism>
<evidence type="ECO:0000313" key="3">
    <source>
        <dbReference type="EMBL" id="MBL7630369.1"/>
    </source>
</evidence>
<evidence type="ECO:0000313" key="4">
    <source>
        <dbReference type="Proteomes" id="UP000604475"/>
    </source>
</evidence>
<dbReference type="InterPro" id="IPR009839">
    <property type="entry name" value="SseB_N"/>
</dbReference>
<feature type="region of interest" description="Disordered" evidence="1">
    <location>
        <begin position="162"/>
        <end position="207"/>
    </location>
</feature>
<dbReference type="RefSeq" id="WP_203007768.1">
    <property type="nucleotide sequence ID" value="NZ_JADWYU010000224.1"/>
</dbReference>
<evidence type="ECO:0000256" key="1">
    <source>
        <dbReference type="SAM" id="MobiDB-lite"/>
    </source>
</evidence>
<reference evidence="3" key="1">
    <citation type="submission" date="2020-12" db="EMBL/GenBank/DDBJ databases">
        <title>Genomic characterization of non-nitrogen-fixing Frankia strains.</title>
        <authorList>
            <person name="Carlos-Shanley C."/>
            <person name="Guerra T."/>
            <person name="Hahn D."/>
        </authorList>
    </citation>
    <scope>NUCLEOTIDE SEQUENCE</scope>
    <source>
        <strain evidence="3">CN6</strain>
    </source>
</reference>
<accession>A0A937RN67</accession>
<feature type="compositionally biased region" description="Basic and acidic residues" evidence="1">
    <location>
        <begin position="69"/>
        <end position="82"/>
    </location>
</feature>
<feature type="region of interest" description="Disordered" evidence="1">
    <location>
        <begin position="62"/>
        <end position="82"/>
    </location>
</feature>
<proteinExistence type="predicted"/>